<evidence type="ECO:0000313" key="1">
    <source>
        <dbReference type="EMBL" id="QDV40661.1"/>
    </source>
</evidence>
<gene>
    <name evidence="1" type="ORF">Enr13x_04950</name>
</gene>
<proteinExistence type="predicted"/>
<dbReference type="KEGG" id="snep:Enr13x_04950"/>
<dbReference type="EMBL" id="CP037423">
    <property type="protein sequence ID" value="QDV40661.1"/>
    <property type="molecule type" value="Genomic_DNA"/>
</dbReference>
<organism evidence="1 2">
    <name type="scientific">Stieleria neptunia</name>
    <dbReference type="NCBI Taxonomy" id="2527979"/>
    <lineage>
        <taxon>Bacteria</taxon>
        <taxon>Pseudomonadati</taxon>
        <taxon>Planctomycetota</taxon>
        <taxon>Planctomycetia</taxon>
        <taxon>Pirellulales</taxon>
        <taxon>Pirellulaceae</taxon>
        <taxon>Stieleria</taxon>
    </lineage>
</organism>
<evidence type="ECO:0000313" key="2">
    <source>
        <dbReference type="Proteomes" id="UP000319004"/>
    </source>
</evidence>
<dbReference type="AlphaFoldDB" id="A0A518HII5"/>
<name>A0A518HII5_9BACT</name>
<reference evidence="1 2" key="1">
    <citation type="submission" date="2019-03" db="EMBL/GenBank/DDBJ databases">
        <title>Deep-cultivation of Planctomycetes and their phenomic and genomic characterization uncovers novel biology.</title>
        <authorList>
            <person name="Wiegand S."/>
            <person name="Jogler M."/>
            <person name="Boedeker C."/>
            <person name="Pinto D."/>
            <person name="Vollmers J."/>
            <person name="Rivas-Marin E."/>
            <person name="Kohn T."/>
            <person name="Peeters S.H."/>
            <person name="Heuer A."/>
            <person name="Rast P."/>
            <person name="Oberbeckmann S."/>
            <person name="Bunk B."/>
            <person name="Jeske O."/>
            <person name="Meyerdierks A."/>
            <person name="Storesund J.E."/>
            <person name="Kallscheuer N."/>
            <person name="Luecker S."/>
            <person name="Lage O.M."/>
            <person name="Pohl T."/>
            <person name="Merkel B.J."/>
            <person name="Hornburger P."/>
            <person name="Mueller R.-W."/>
            <person name="Bruemmer F."/>
            <person name="Labrenz M."/>
            <person name="Spormann A.M."/>
            <person name="Op den Camp H."/>
            <person name="Overmann J."/>
            <person name="Amann R."/>
            <person name="Jetten M.S.M."/>
            <person name="Mascher T."/>
            <person name="Medema M.H."/>
            <person name="Devos D.P."/>
            <person name="Kaster A.-K."/>
            <person name="Ovreas L."/>
            <person name="Rohde M."/>
            <person name="Galperin M.Y."/>
            <person name="Jogler C."/>
        </authorList>
    </citation>
    <scope>NUCLEOTIDE SEQUENCE [LARGE SCALE GENOMIC DNA]</scope>
    <source>
        <strain evidence="1 2">Enr13</strain>
    </source>
</reference>
<accession>A0A518HII5</accession>
<keyword evidence="2" id="KW-1185">Reference proteome</keyword>
<sequence>MSSPPLFRFEKTSVIAIGAFNARIIHPTWLVEIGAMDAKESEMHRMEINVEEATLRLAPVSDATDTWTISTRLLAVESTQEDTTIWDAVGKVLKKLPWTPLTAVGTNFHFKSTDHPPSPHAPLIPSKLSVQGYQTKVMGSMIGLTKADSESVRNVQTVMEGDSCSVVVNFHTDMKPHRPPGDQAKAIEEALGNFPDRKKEADKLIDQLFRKDGQ</sequence>
<protein>
    <submittedName>
        <fullName evidence="1">Uncharacterized protein</fullName>
    </submittedName>
</protein>
<dbReference type="Proteomes" id="UP000319004">
    <property type="component" value="Chromosome"/>
</dbReference>